<evidence type="ECO:0000313" key="10">
    <source>
        <dbReference type="EMBL" id="CAD7629456.1"/>
    </source>
</evidence>
<feature type="domain" description="C2H2-type" evidence="9">
    <location>
        <begin position="311"/>
        <end position="341"/>
    </location>
</feature>
<evidence type="ECO:0000256" key="4">
    <source>
        <dbReference type="ARBA" id="ARBA00022833"/>
    </source>
</evidence>
<dbReference type="Pfam" id="PF00096">
    <property type="entry name" value="zf-C2H2"/>
    <property type="match status" value="3"/>
</dbReference>
<dbReference type="GO" id="GO:0008270">
    <property type="term" value="F:zinc ion binding"/>
    <property type="evidence" value="ECO:0007669"/>
    <property type="project" value="UniProtKB-KW"/>
</dbReference>
<keyword evidence="5" id="KW-0805">Transcription regulation</keyword>
<evidence type="ECO:0000256" key="3">
    <source>
        <dbReference type="ARBA" id="ARBA00022771"/>
    </source>
</evidence>
<dbReference type="AlphaFoldDB" id="A0A7R9Q227"/>
<keyword evidence="3 8" id="KW-0863">Zinc-finger</keyword>
<dbReference type="Proteomes" id="UP000759131">
    <property type="component" value="Unassembled WGS sequence"/>
</dbReference>
<dbReference type="PROSITE" id="PS00028">
    <property type="entry name" value="ZINC_FINGER_C2H2_1"/>
    <property type="match status" value="3"/>
</dbReference>
<feature type="domain" description="C2H2-type" evidence="9">
    <location>
        <begin position="165"/>
        <end position="194"/>
    </location>
</feature>
<dbReference type="GO" id="GO:0005634">
    <property type="term" value="C:nucleus"/>
    <property type="evidence" value="ECO:0007669"/>
    <property type="project" value="TreeGrafter"/>
</dbReference>
<gene>
    <name evidence="10" type="ORF">OSB1V03_LOCUS9873</name>
</gene>
<protein>
    <recommendedName>
        <fullName evidence="9">C2H2-type domain-containing protein</fullName>
    </recommendedName>
</protein>
<accession>A0A7R9Q227</accession>
<reference evidence="10" key="1">
    <citation type="submission" date="2020-11" db="EMBL/GenBank/DDBJ databases">
        <authorList>
            <person name="Tran Van P."/>
        </authorList>
    </citation>
    <scope>NUCLEOTIDE SEQUENCE</scope>
</reference>
<keyword evidence="4" id="KW-0862">Zinc</keyword>
<proteinExistence type="predicted"/>
<keyword evidence="7" id="KW-0539">Nucleus</keyword>
<organism evidence="10">
    <name type="scientific">Medioppia subpectinata</name>
    <dbReference type="NCBI Taxonomy" id="1979941"/>
    <lineage>
        <taxon>Eukaryota</taxon>
        <taxon>Metazoa</taxon>
        <taxon>Ecdysozoa</taxon>
        <taxon>Arthropoda</taxon>
        <taxon>Chelicerata</taxon>
        <taxon>Arachnida</taxon>
        <taxon>Acari</taxon>
        <taxon>Acariformes</taxon>
        <taxon>Sarcoptiformes</taxon>
        <taxon>Oribatida</taxon>
        <taxon>Brachypylina</taxon>
        <taxon>Oppioidea</taxon>
        <taxon>Oppiidae</taxon>
        <taxon>Medioppia</taxon>
    </lineage>
</organism>
<feature type="domain" description="C2H2-type" evidence="9">
    <location>
        <begin position="195"/>
        <end position="224"/>
    </location>
</feature>
<dbReference type="OrthoDB" id="3437960at2759"/>
<evidence type="ECO:0000256" key="8">
    <source>
        <dbReference type="PROSITE-ProRule" id="PRU00042"/>
    </source>
</evidence>
<dbReference type="EMBL" id="OC861434">
    <property type="protein sequence ID" value="CAD7629456.1"/>
    <property type="molecule type" value="Genomic_DNA"/>
</dbReference>
<dbReference type="PANTHER" id="PTHR46179:SF13">
    <property type="entry name" value="C2H2-TYPE DOMAIN-CONTAINING PROTEIN"/>
    <property type="match status" value="1"/>
</dbReference>
<name>A0A7R9Q227_9ACAR</name>
<dbReference type="InterPro" id="IPR013087">
    <property type="entry name" value="Znf_C2H2_type"/>
</dbReference>
<dbReference type="InterPro" id="IPR036236">
    <property type="entry name" value="Znf_C2H2_sf"/>
</dbReference>
<dbReference type="EMBL" id="CAJPIZ010006859">
    <property type="protein sequence ID" value="CAG2109886.1"/>
    <property type="molecule type" value="Genomic_DNA"/>
</dbReference>
<evidence type="ECO:0000256" key="5">
    <source>
        <dbReference type="ARBA" id="ARBA00023015"/>
    </source>
</evidence>
<dbReference type="PROSITE" id="PS50157">
    <property type="entry name" value="ZINC_FINGER_C2H2_2"/>
    <property type="match status" value="5"/>
</dbReference>
<evidence type="ECO:0000256" key="2">
    <source>
        <dbReference type="ARBA" id="ARBA00022723"/>
    </source>
</evidence>
<keyword evidence="6" id="KW-0804">Transcription</keyword>
<feature type="domain" description="C2H2-type" evidence="9">
    <location>
        <begin position="281"/>
        <end position="310"/>
    </location>
</feature>
<evidence type="ECO:0000259" key="9">
    <source>
        <dbReference type="PROSITE" id="PS50157"/>
    </source>
</evidence>
<dbReference type="Gene3D" id="3.30.160.60">
    <property type="entry name" value="Classic Zinc Finger"/>
    <property type="match status" value="3"/>
</dbReference>
<dbReference type="SUPFAM" id="SSF57667">
    <property type="entry name" value="beta-beta-alpha zinc fingers"/>
    <property type="match status" value="2"/>
</dbReference>
<comment type="subcellular location">
    <subcellularLocation>
        <location evidence="1">Nucleus</location>
    </subcellularLocation>
</comment>
<evidence type="ECO:0000256" key="7">
    <source>
        <dbReference type="ARBA" id="ARBA00023242"/>
    </source>
</evidence>
<keyword evidence="2" id="KW-0479">Metal-binding</keyword>
<keyword evidence="11" id="KW-1185">Reference proteome</keyword>
<dbReference type="PANTHER" id="PTHR46179">
    <property type="entry name" value="ZINC FINGER PROTEIN"/>
    <property type="match status" value="1"/>
</dbReference>
<evidence type="ECO:0000256" key="1">
    <source>
        <dbReference type="ARBA" id="ARBA00004123"/>
    </source>
</evidence>
<dbReference type="SMART" id="SM00355">
    <property type="entry name" value="ZnF_C2H2"/>
    <property type="match status" value="8"/>
</dbReference>
<dbReference type="GO" id="GO:0003712">
    <property type="term" value="F:transcription coregulator activity"/>
    <property type="evidence" value="ECO:0007669"/>
    <property type="project" value="TreeGrafter"/>
</dbReference>
<evidence type="ECO:0000313" key="11">
    <source>
        <dbReference type="Proteomes" id="UP000759131"/>
    </source>
</evidence>
<sequence>MNDLHLGSDVKQEPEDSCVEPIDTEMQTLLNTTSKPSTSQSLQEIINEDMNGKSSEDSIEMPSKQCELKCCLRKSETFIPHFRCQRHWCQFKTSCETDFTQHVKTHLQQHRLSKALSDIKPSAPVVKLLEPIVKKRCQWEGCTYFGPNLSRHCRMRHTRTSQLSHPCHRLDCDKRFATKCALKTHMDSHKKVRAFVCVWPDCGKQLSTKESLNNHMNVHNNVKPYACHWPGCEYRSEYSANVTIHIKNVHMNEKQRCDWPECDYLGFNLNTHKRIHTGQTYPCDWPECGKQFTNKQTLKYHINVHQNVKPYACDWPECEYRSGNRPSLYTHKKHVHTGGPGNHKKNCLPAIGPNVVNSSSLNRRSLTT</sequence>
<dbReference type="InterPro" id="IPR051061">
    <property type="entry name" value="Zinc_finger_trans_reg"/>
</dbReference>
<dbReference type="GO" id="GO:0006357">
    <property type="term" value="P:regulation of transcription by RNA polymerase II"/>
    <property type="evidence" value="ECO:0007669"/>
    <property type="project" value="TreeGrafter"/>
</dbReference>
<feature type="domain" description="C2H2-type" evidence="9">
    <location>
        <begin position="225"/>
        <end position="255"/>
    </location>
</feature>
<evidence type="ECO:0000256" key="6">
    <source>
        <dbReference type="ARBA" id="ARBA00023163"/>
    </source>
</evidence>